<gene>
    <name evidence="1" type="ORF">ARMGADRAFT_1033044</name>
</gene>
<reference evidence="2" key="1">
    <citation type="journal article" date="2017" name="Nat. Ecol. Evol.">
        <title>Genome expansion and lineage-specific genetic innovations in the forest pathogenic fungi Armillaria.</title>
        <authorList>
            <person name="Sipos G."/>
            <person name="Prasanna A.N."/>
            <person name="Walter M.C."/>
            <person name="O'Connor E."/>
            <person name="Balint B."/>
            <person name="Krizsan K."/>
            <person name="Kiss B."/>
            <person name="Hess J."/>
            <person name="Varga T."/>
            <person name="Slot J."/>
            <person name="Riley R."/>
            <person name="Boka B."/>
            <person name="Rigling D."/>
            <person name="Barry K."/>
            <person name="Lee J."/>
            <person name="Mihaltcheva S."/>
            <person name="LaButti K."/>
            <person name="Lipzen A."/>
            <person name="Waldron R."/>
            <person name="Moloney N.M."/>
            <person name="Sperisen C."/>
            <person name="Kredics L."/>
            <person name="Vagvoelgyi C."/>
            <person name="Patrignani A."/>
            <person name="Fitzpatrick D."/>
            <person name="Nagy I."/>
            <person name="Doyle S."/>
            <person name="Anderson J.B."/>
            <person name="Grigoriev I.V."/>
            <person name="Gueldener U."/>
            <person name="Muensterkoetter M."/>
            <person name="Nagy L.G."/>
        </authorList>
    </citation>
    <scope>NUCLEOTIDE SEQUENCE [LARGE SCALE GENOMIC DNA]</scope>
    <source>
        <strain evidence="2">Ar21-2</strain>
    </source>
</reference>
<accession>A0A2H3DPT8</accession>
<protein>
    <submittedName>
        <fullName evidence="1">Uncharacterized protein</fullName>
    </submittedName>
</protein>
<organism evidence="1 2">
    <name type="scientific">Armillaria gallica</name>
    <name type="common">Bulbous honey fungus</name>
    <name type="synonym">Armillaria bulbosa</name>
    <dbReference type="NCBI Taxonomy" id="47427"/>
    <lineage>
        <taxon>Eukaryota</taxon>
        <taxon>Fungi</taxon>
        <taxon>Dikarya</taxon>
        <taxon>Basidiomycota</taxon>
        <taxon>Agaricomycotina</taxon>
        <taxon>Agaricomycetes</taxon>
        <taxon>Agaricomycetidae</taxon>
        <taxon>Agaricales</taxon>
        <taxon>Marasmiineae</taxon>
        <taxon>Physalacriaceae</taxon>
        <taxon>Armillaria</taxon>
    </lineage>
</organism>
<dbReference type="Proteomes" id="UP000217790">
    <property type="component" value="Unassembled WGS sequence"/>
</dbReference>
<proteinExistence type="predicted"/>
<evidence type="ECO:0000313" key="1">
    <source>
        <dbReference type="EMBL" id="PBK89466.1"/>
    </source>
</evidence>
<evidence type="ECO:0000313" key="2">
    <source>
        <dbReference type="Proteomes" id="UP000217790"/>
    </source>
</evidence>
<dbReference type="AlphaFoldDB" id="A0A2H3DPT8"/>
<dbReference type="InParanoid" id="A0A2H3DPT8"/>
<sequence length="207" mass="22875">MGMSNNDGVQRQWHQLICASRKEWNFGARGEYDSSIISSTLKNRGKEMVVPIGVAVKQRIDGQGVSDNNGIQGETVISIISSILKNSGGKTIETIEVEARTLDMALVTMTVSRVEMVITIVSSIIKSRGEEMIVPFKVVRPGFMRGVLVMMMALMGKIESAVISGTFKTESVENMILVGADIEQWWGIGDDSGIKQRNRVYSHLWHL</sequence>
<name>A0A2H3DPT8_ARMGA</name>
<keyword evidence="2" id="KW-1185">Reference proteome</keyword>
<dbReference type="EMBL" id="KZ293668">
    <property type="protein sequence ID" value="PBK89466.1"/>
    <property type="molecule type" value="Genomic_DNA"/>
</dbReference>